<evidence type="ECO:0000256" key="2">
    <source>
        <dbReference type="PIRSR" id="PIRSR033579-3"/>
    </source>
</evidence>
<keyword evidence="4" id="KW-1185">Reference proteome</keyword>
<keyword evidence="2" id="KW-0170">Cobalt</keyword>
<evidence type="ECO:0000256" key="1">
    <source>
        <dbReference type="PIRSR" id="PIRSR033579-1"/>
    </source>
</evidence>
<dbReference type="SUPFAM" id="SSF53800">
    <property type="entry name" value="Chelatase"/>
    <property type="match status" value="1"/>
</dbReference>
<dbReference type="GO" id="GO:0046872">
    <property type="term" value="F:metal ion binding"/>
    <property type="evidence" value="ECO:0007669"/>
    <property type="project" value="UniProtKB-KW"/>
</dbReference>
<dbReference type="EMBL" id="BSDY01000015">
    <property type="protein sequence ID" value="GLI57238.1"/>
    <property type="molecule type" value="Genomic_DNA"/>
</dbReference>
<evidence type="ECO:0000313" key="3">
    <source>
        <dbReference type="EMBL" id="GLI57238.1"/>
    </source>
</evidence>
<protein>
    <submittedName>
        <fullName evidence="3">Cobalt chelatase</fullName>
    </submittedName>
</protein>
<feature type="binding site" evidence="2">
    <location>
        <position position="239"/>
    </location>
    <ligand>
        <name>Co(2+)</name>
        <dbReference type="ChEBI" id="CHEBI:48828"/>
    </ligand>
</feature>
<evidence type="ECO:0000313" key="4">
    <source>
        <dbReference type="Proteomes" id="UP001144471"/>
    </source>
</evidence>
<feature type="active site" description="Proton acceptor" evidence="1">
    <location>
        <position position="176"/>
    </location>
</feature>
<comment type="caution">
    <text evidence="3">The sequence shown here is derived from an EMBL/GenBank/DDBJ whole genome shotgun (WGS) entry which is preliminary data.</text>
</comment>
<dbReference type="InterPro" id="IPR010388">
    <property type="entry name" value="Anaerobic_Co-chelatase"/>
</dbReference>
<dbReference type="CDD" id="cd03412">
    <property type="entry name" value="CbiK_N"/>
    <property type="match status" value="1"/>
</dbReference>
<name>A0A9W6GMK9_9FUSO</name>
<gene>
    <name evidence="3" type="ORF">PM10SUCC1_27520</name>
</gene>
<dbReference type="RefSeq" id="WP_281836763.1">
    <property type="nucleotide sequence ID" value="NZ_BSDY01000015.1"/>
</dbReference>
<dbReference type="GO" id="GO:0019251">
    <property type="term" value="P:anaerobic cobalamin biosynthetic process"/>
    <property type="evidence" value="ECO:0007669"/>
    <property type="project" value="InterPro"/>
</dbReference>
<proteinExistence type="predicted"/>
<dbReference type="CDD" id="cd03413">
    <property type="entry name" value="CbiK_C"/>
    <property type="match status" value="1"/>
</dbReference>
<dbReference type="PIRSF" id="PIRSF033579">
    <property type="entry name" value="Anaer_Co_chel"/>
    <property type="match status" value="1"/>
</dbReference>
<reference evidence="3" key="1">
    <citation type="submission" date="2022-12" db="EMBL/GenBank/DDBJ databases">
        <title>Reference genome sequencing for broad-spectrum identification of bacterial and archaeal isolates by mass spectrometry.</title>
        <authorList>
            <person name="Sekiguchi Y."/>
            <person name="Tourlousse D.M."/>
        </authorList>
    </citation>
    <scope>NUCLEOTIDE SEQUENCE</scope>
    <source>
        <strain evidence="3">10succ1</strain>
    </source>
</reference>
<feature type="binding site" evidence="2">
    <location>
        <position position="207"/>
    </location>
    <ligand>
        <name>Co(2+)</name>
        <dbReference type="ChEBI" id="CHEBI:48828"/>
    </ligand>
</feature>
<dbReference type="Proteomes" id="UP001144471">
    <property type="component" value="Unassembled WGS sequence"/>
</dbReference>
<dbReference type="Pfam" id="PF06180">
    <property type="entry name" value="CbiK"/>
    <property type="match status" value="1"/>
</dbReference>
<feature type="binding site" evidence="2">
    <location>
        <position position="176"/>
    </location>
    <ligand>
        <name>Co(2+)</name>
        <dbReference type="ChEBI" id="CHEBI:48828"/>
    </ligand>
</feature>
<accession>A0A9W6GMK9</accession>
<dbReference type="AlphaFoldDB" id="A0A9W6GMK9"/>
<organism evidence="3 4">
    <name type="scientific">Propionigenium maris DSM 9537</name>
    <dbReference type="NCBI Taxonomy" id="1123000"/>
    <lineage>
        <taxon>Bacteria</taxon>
        <taxon>Fusobacteriati</taxon>
        <taxon>Fusobacteriota</taxon>
        <taxon>Fusobacteriia</taxon>
        <taxon>Fusobacteriales</taxon>
        <taxon>Fusobacteriaceae</taxon>
        <taxon>Propionigenium</taxon>
    </lineage>
</organism>
<dbReference type="GO" id="GO:0016852">
    <property type="term" value="F:sirohydrochlorin cobaltochelatase activity"/>
    <property type="evidence" value="ECO:0007669"/>
    <property type="project" value="InterPro"/>
</dbReference>
<keyword evidence="2" id="KW-0479">Metal-binding</keyword>
<dbReference type="Gene3D" id="3.40.50.1400">
    <property type="match status" value="2"/>
</dbReference>
<sequence length="303" mass="33951">MKLLAAGLLGIFLARRSFAHGGHHKIHSEMVLEGGDRKGILLVHFGTSKKTARERALDSIKNHVEEDFGGYEVREAYTSRMVIKKVYTQSGKRFLTPGEALKKMAEDGFTHVVVQATHVINGIESEHLKEEVRKVSAAFKDIRVGAPLLTSPEDYMEVADIFHRRYPEREVVLVGHGTPHHAGASYGMLQYILDRRGYKNILVGTVEGYPGLDEIIGELESRDVKEVVLVPLMVVAGVHAEEDIAGEWRETLEKRGIKVEVSMEGMGEIAEIQHLLIHHIEDAIDHVEEDMAKKKDNILREVV</sequence>